<gene>
    <name evidence="2" type="ORF">RIF29_28573</name>
</gene>
<proteinExistence type="predicted"/>
<dbReference type="SUPFAM" id="SSF56219">
    <property type="entry name" value="DNase I-like"/>
    <property type="match status" value="1"/>
</dbReference>
<accession>A0AAN9EDW7</accession>
<dbReference type="InterPro" id="IPR036691">
    <property type="entry name" value="Endo/exonu/phosph_ase_sf"/>
</dbReference>
<evidence type="ECO:0000256" key="1">
    <source>
        <dbReference type="SAM" id="MobiDB-lite"/>
    </source>
</evidence>
<evidence type="ECO:0008006" key="4">
    <source>
        <dbReference type="Google" id="ProtNLM"/>
    </source>
</evidence>
<protein>
    <recommendedName>
        <fullName evidence="4">Endonuclease/exonuclease/phosphatase domain-containing protein</fullName>
    </recommendedName>
</protein>
<sequence>METMTVGIKDDVHGAGVHVTEKKGDGVCLNDMVTSFNNCQLSTVEPRKQNPVDPEEVSSKRPPITEICSPSKRSREHEKEANVQELSLPTPFKFGRQTSFNMGSYSTKGPKKWKCVHRSHEVKPRDTQIQSYKRGLSLSQGDDVAVISDGVANTKRMTMTEVPKDINSELHLSCIYGFPDGPSKYKTTQLLESLMKPNDEAWMIIGDFNLHFSREDKRGDNGVLTWQSQGTTLIIILLSLKLAPGLRKHDAESKKCTGLSKCGFRKVSVRTWFIMLGSREQEVEGERRSGVCGRGKEQRKAWKPFEEGEACIIIINRLAASLPFPSHSLISHCPIHSSFIQLSPFSVIIPFRLA</sequence>
<dbReference type="Gene3D" id="3.60.10.10">
    <property type="entry name" value="Endonuclease/exonuclease/phosphatase"/>
    <property type="match status" value="1"/>
</dbReference>
<evidence type="ECO:0000313" key="2">
    <source>
        <dbReference type="EMBL" id="KAK7255169.1"/>
    </source>
</evidence>
<dbReference type="Proteomes" id="UP001372338">
    <property type="component" value="Unassembled WGS sequence"/>
</dbReference>
<comment type="caution">
    <text evidence="2">The sequence shown here is derived from an EMBL/GenBank/DDBJ whole genome shotgun (WGS) entry which is preliminary data.</text>
</comment>
<reference evidence="2 3" key="1">
    <citation type="submission" date="2024-01" db="EMBL/GenBank/DDBJ databases">
        <title>The genomes of 5 underutilized Papilionoideae crops provide insights into root nodulation and disease resistanc.</title>
        <authorList>
            <person name="Yuan L."/>
        </authorList>
    </citation>
    <scope>NUCLEOTIDE SEQUENCE [LARGE SCALE GENOMIC DNA]</scope>
    <source>
        <strain evidence="2">ZHUSHIDOU_FW_LH</strain>
        <tissue evidence="2">Leaf</tissue>
    </source>
</reference>
<feature type="region of interest" description="Disordered" evidence="1">
    <location>
        <begin position="44"/>
        <end position="64"/>
    </location>
</feature>
<dbReference type="AlphaFoldDB" id="A0AAN9EDW7"/>
<keyword evidence="3" id="KW-1185">Reference proteome</keyword>
<dbReference type="EMBL" id="JAYWIO010000006">
    <property type="protein sequence ID" value="KAK7255169.1"/>
    <property type="molecule type" value="Genomic_DNA"/>
</dbReference>
<evidence type="ECO:0000313" key="3">
    <source>
        <dbReference type="Proteomes" id="UP001372338"/>
    </source>
</evidence>
<name>A0AAN9EDW7_CROPI</name>
<organism evidence="2 3">
    <name type="scientific">Crotalaria pallida</name>
    <name type="common">Smooth rattlebox</name>
    <name type="synonym">Crotalaria striata</name>
    <dbReference type="NCBI Taxonomy" id="3830"/>
    <lineage>
        <taxon>Eukaryota</taxon>
        <taxon>Viridiplantae</taxon>
        <taxon>Streptophyta</taxon>
        <taxon>Embryophyta</taxon>
        <taxon>Tracheophyta</taxon>
        <taxon>Spermatophyta</taxon>
        <taxon>Magnoliopsida</taxon>
        <taxon>eudicotyledons</taxon>
        <taxon>Gunneridae</taxon>
        <taxon>Pentapetalae</taxon>
        <taxon>rosids</taxon>
        <taxon>fabids</taxon>
        <taxon>Fabales</taxon>
        <taxon>Fabaceae</taxon>
        <taxon>Papilionoideae</taxon>
        <taxon>50 kb inversion clade</taxon>
        <taxon>genistoids sensu lato</taxon>
        <taxon>core genistoids</taxon>
        <taxon>Crotalarieae</taxon>
        <taxon>Crotalaria</taxon>
    </lineage>
</organism>